<organism evidence="1 2">
    <name type="scientific">Leucosporidium creatinivorum</name>
    <dbReference type="NCBI Taxonomy" id="106004"/>
    <lineage>
        <taxon>Eukaryota</taxon>
        <taxon>Fungi</taxon>
        <taxon>Dikarya</taxon>
        <taxon>Basidiomycota</taxon>
        <taxon>Pucciniomycotina</taxon>
        <taxon>Microbotryomycetes</taxon>
        <taxon>Leucosporidiales</taxon>
        <taxon>Leucosporidium</taxon>
    </lineage>
</organism>
<evidence type="ECO:0000313" key="1">
    <source>
        <dbReference type="EMBL" id="ORY91467.1"/>
    </source>
</evidence>
<dbReference type="EMBL" id="MCGR01000002">
    <property type="protein sequence ID" value="ORY91467.1"/>
    <property type="molecule type" value="Genomic_DNA"/>
</dbReference>
<accession>A0A1Y2G258</accession>
<dbReference type="AlphaFoldDB" id="A0A1Y2G258"/>
<protein>
    <submittedName>
        <fullName evidence="1">Uncharacterized protein</fullName>
    </submittedName>
</protein>
<sequence length="124" mass="14095">MLGCASEEGKWSGEYEIQDVFQLSLDRPALLTFDFIHFHHRHLSDLFCTETLPVNGLYPIHRRRSIPFDLSNAKEAQEAARALLGLLRFLQSGEAKIPVLRDSMRLDLAEPEAEASLTRSEREG</sequence>
<evidence type="ECO:0000313" key="2">
    <source>
        <dbReference type="Proteomes" id="UP000193467"/>
    </source>
</evidence>
<reference evidence="1 2" key="1">
    <citation type="submission" date="2016-07" db="EMBL/GenBank/DDBJ databases">
        <title>Pervasive Adenine N6-methylation of Active Genes in Fungi.</title>
        <authorList>
            <consortium name="DOE Joint Genome Institute"/>
            <person name="Mondo S.J."/>
            <person name="Dannebaum R.O."/>
            <person name="Kuo R.C."/>
            <person name="Labutti K."/>
            <person name="Haridas S."/>
            <person name="Kuo A."/>
            <person name="Salamov A."/>
            <person name="Ahrendt S.R."/>
            <person name="Lipzen A."/>
            <person name="Sullivan W."/>
            <person name="Andreopoulos W.B."/>
            <person name="Clum A."/>
            <person name="Lindquist E."/>
            <person name="Daum C."/>
            <person name="Ramamoorthy G.K."/>
            <person name="Gryganskyi A."/>
            <person name="Culley D."/>
            <person name="Magnuson J.K."/>
            <person name="James T.Y."/>
            <person name="O'Malley M.A."/>
            <person name="Stajich J.E."/>
            <person name="Spatafora J.W."/>
            <person name="Visel A."/>
            <person name="Grigoriev I.V."/>
        </authorList>
    </citation>
    <scope>NUCLEOTIDE SEQUENCE [LARGE SCALE GENOMIC DNA]</scope>
    <source>
        <strain evidence="1 2">62-1032</strain>
    </source>
</reference>
<name>A0A1Y2G258_9BASI</name>
<keyword evidence="2" id="KW-1185">Reference proteome</keyword>
<proteinExistence type="predicted"/>
<dbReference type="InParanoid" id="A0A1Y2G258"/>
<comment type="caution">
    <text evidence="1">The sequence shown here is derived from an EMBL/GenBank/DDBJ whole genome shotgun (WGS) entry which is preliminary data.</text>
</comment>
<dbReference type="Proteomes" id="UP000193467">
    <property type="component" value="Unassembled WGS sequence"/>
</dbReference>
<gene>
    <name evidence="1" type="ORF">BCR35DRAFT_298628</name>
</gene>